<comment type="caution">
    <text evidence="1">The sequence shown here is derived from an EMBL/GenBank/DDBJ whole genome shotgun (WGS) entry which is preliminary data.</text>
</comment>
<dbReference type="SUPFAM" id="SSF56219">
    <property type="entry name" value="DNase I-like"/>
    <property type="match status" value="1"/>
</dbReference>
<proteinExistence type="predicted"/>
<dbReference type="EMBL" id="BMMS01000013">
    <property type="protein sequence ID" value="GGO89618.1"/>
    <property type="molecule type" value="Genomic_DNA"/>
</dbReference>
<dbReference type="InterPro" id="IPR036691">
    <property type="entry name" value="Endo/exonu/phosph_ase_sf"/>
</dbReference>
<dbReference type="Gene3D" id="3.60.10.10">
    <property type="entry name" value="Endonuclease/exonuclease/phosphatase"/>
    <property type="match status" value="1"/>
</dbReference>
<sequence>MNWTQPRYPFFRPFEYDFHRWLGEAGYRDAFRLLHPAAAEYSWVGRTGDGYRYDHAFVSGALERETGGCAYVHEPRTQTRLTDHSGLSLQLSLPGAQPLLVSNPTAAPEPDTLF</sequence>
<evidence type="ECO:0000313" key="1">
    <source>
        <dbReference type="EMBL" id="GGO89618.1"/>
    </source>
</evidence>
<dbReference type="RefSeq" id="WP_189132454.1">
    <property type="nucleotide sequence ID" value="NZ_BMMS01000013.1"/>
</dbReference>
<reference evidence="1" key="2">
    <citation type="submission" date="2020-09" db="EMBL/GenBank/DDBJ databases">
        <authorList>
            <person name="Sun Q."/>
            <person name="Zhou Y."/>
        </authorList>
    </citation>
    <scope>NUCLEOTIDE SEQUENCE</scope>
    <source>
        <strain evidence="1">CGMCC 4.7201</strain>
    </source>
</reference>
<dbReference type="AlphaFoldDB" id="A0A917ZSS3"/>
<reference evidence="1" key="1">
    <citation type="journal article" date="2014" name="Int. J. Syst. Evol. Microbiol.">
        <title>Complete genome sequence of Corynebacterium casei LMG S-19264T (=DSM 44701T), isolated from a smear-ripened cheese.</title>
        <authorList>
            <consortium name="US DOE Joint Genome Institute (JGI-PGF)"/>
            <person name="Walter F."/>
            <person name="Albersmeier A."/>
            <person name="Kalinowski J."/>
            <person name="Ruckert C."/>
        </authorList>
    </citation>
    <scope>NUCLEOTIDE SEQUENCE</scope>
    <source>
        <strain evidence="1">CGMCC 4.7201</strain>
    </source>
</reference>
<dbReference type="Proteomes" id="UP000641932">
    <property type="component" value="Unassembled WGS sequence"/>
</dbReference>
<protein>
    <submittedName>
        <fullName evidence="1">Uncharacterized protein</fullName>
    </submittedName>
</protein>
<evidence type="ECO:0000313" key="2">
    <source>
        <dbReference type="Proteomes" id="UP000641932"/>
    </source>
</evidence>
<accession>A0A917ZSS3</accession>
<name>A0A917ZSS3_9ACTN</name>
<gene>
    <name evidence="1" type="ORF">GCM10012280_33270</name>
</gene>
<keyword evidence="2" id="KW-1185">Reference proteome</keyword>
<organism evidence="1 2">
    <name type="scientific">Wenjunlia tyrosinilytica</name>
    <dbReference type="NCBI Taxonomy" id="1544741"/>
    <lineage>
        <taxon>Bacteria</taxon>
        <taxon>Bacillati</taxon>
        <taxon>Actinomycetota</taxon>
        <taxon>Actinomycetes</taxon>
        <taxon>Kitasatosporales</taxon>
        <taxon>Streptomycetaceae</taxon>
        <taxon>Wenjunlia</taxon>
    </lineage>
</organism>